<dbReference type="RefSeq" id="WP_074199680.1">
    <property type="nucleotide sequence ID" value="NZ_FSQZ01000001.1"/>
</dbReference>
<dbReference type="EMBL" id="FSQZ01000001">
    <property type="protein sequence ID" value="SIN70303.1"/>
    <property type="molecule type" value="Genomic_DNA"/>
</dbReference>
<evidence type="ECO:0000259" key="5">
    <source>
        <dbReference type="PROSITE" id="PS50931"/>
    </source>
</evidence>
<protein>
    <submittedName>
        <fullName evidence="6">LysR family transcriptional regulator, hydrogen peroxide-inducible genes activator</fullName>
    </submittedName>
</protein>
<keyword evidence="3" id="KW-0238">DNA-binding</keyword>
<dbReference type="InterPro" id="IPR005119">
    <property type="entry name" value="LysR_subst-bd"/>
</dbReference>
<dbReference type="Pfam" id="PF00126">
    <property type="entry name" value="HTH_1"/>
    <property type="match status" value="1"/>
</dbReference>
<dbReference type="SUPFAM" id="SSF53850">
    <property type="entry name" value="Periplasmic binding protein-like II"/>
    <property type="match status" value="1"/>
</dbReference>
<evidence type="ECO:0000313" key="7">
    <source>
        <dbReference type="Proteomes" id="UP000185093"/>
    </source>
</evidence>
<keyword evidence="2" id="KW-0805">Transcription regulation</keyword>
<proteinExistence type="inferred from homology"/>
<comment type="caution">
    <text evidence="6">The sequence shown here is derived from an EMBL/GenBank/DDBJ whole genome shotgun (WGS) entry which is preliminary data.</text>
</comment>
<dbReference type="CDD" id="cd05466">
    <property type="entry name" value="PBP2_LTTR_substrate"/>
    <property type="match status" value="1"/>
</dbReference>
<organism evidence="6 7">
    <name type="scientific">Acetomicrobium flavidum</name>
    <dbReference type="NCBI Taxonomy" id="49896"/>
    <lineage>
        <taxon>Bacteria</taxon>
        <taxon>Thermotogati</taxon>
        <taxon>Synergistota</taxon>
        <taxon>Synergistia</taxon>
        <taxon>Synergistales</taxon>
        <taxon>Acetomicrobiaceae</taxon>
        <taxon>Acetomicrobium</taxon>
    </lineage>
</organism>
<dbReference type="SUPFAM" id="SSF46785">
    <property type="entry name" value="Winged helix' DNA-binding domain"/>
    <property type="match status" value="1"/>
</dbReference>
<gene>
    <name evidence="6" type="ORF">SAMN05444368_1322</name>
</gene>
<evidence type="ECO:0000256" key="2">
    <source>
        <dbReference type="ARBA" id="ARBA00023015"/>
    </source>
</evidence>
<dbReference type="PROSITE" id="PS50931">
    <property type="entry name" value="HTH_LYSR"/>
    <property type="match status" value="1"/>
</dbReference>
<dbReference type="Gene3D" id="3.40.190.290">
    <property type="match status" value="1"/>
</dbReference>
<dbReference type="Proteomes" id="UP000185093">
    <property type="component" value="Unassembled WGS sequence"/>
</dbReference>
<dbReference type="Gene3D" id="1.10.10.10">
    <property type="entry name" value="Winged helix-like DNA-binding domain superfamily/Winged helix DNA-binding domain"/>
    <property type="match status" value="1"/>
</dbReference>
<evidence type="ECO:0000313" key="6">
    <source>
        <dbReference type="EMBL" id="SIN70303.1"/>
    </source>
</evidence>
<sequence>MDEKVLQYVLAIAKTKSFTQAAEQLYVSQPALSQAIKRLECELEVELFYRDRTKVVLTPAGVIFVEGAREILKQVDNLKRQIKHFRANPQDTISIGVSQFYGKHFLYFLIDGLKQNLPSYRIKIIEGESKFLENLIDQGKLDFGIFPAPIYNKSVHFTPIYIEKILFTFNKRNKDAFSLLPNAFDGKYINLFLYKEFPFILLKEGLKLRVLADKICTSYGFKPKAILESENLDTIYSLVTHNYGVAFLPSTIFQSINIEKSEVSFYPLKSKLSKRDIGIAYKEGYLDKNLVSKVVQSIGNKVSTNKNLK</sequence>
<accession>A0ABY1JDU1</accession>
<feature type="domain" description="HTH lysR-type" evidence="5">
    <location>
        <begin position="1"/>
        <end position="58"/>
    </location>
</feature>
<dbReference type="InterPro" id="IPR000847">
    <property type="entry name" value="LysR_HTH_N"/>
</dbReference>
<keyword evidence="7" id="KW-1185">Reference proteome</keyword>
<dbReference type="Pfam" id="PF03466">
    <property type="entry name" value="LysR_substrate"/>
    <property type="match status" value="1"/>
</dbReference>
<keyword evidence="4" id="KW-0804">Transcription</keyword>
<dbReference type="InterPro" id="IPR036390">
    <property type="entry name" value="WH_DNA-bd_sf"/>
</dbReference>
<evidence type="ECO:0000256" key="3">
    <source>
        <dbReference type="ARBA" id="ARBA00023125"/>
    </source>
</evidence>
<dbReference type="InterPro" id="IPR036388">
    <property type="entry name" value="WH-like_DNA-bd_sf"/>
</dbReference>
<name>A0ABY1JDU1_9BACT</name>
<reference evidence="6 7" key="1">
    <citation type="submission" date="2016-11" db="EMBL/GenBank/DDBJ databases">
        <authorList>
            <person name="Varghese N."/>
            <person name="Submissions S."/>
        </authorList>
    </citation>
    <scope>NUCLEOTIDE SEQUENCE [LARGE SCALE GENOMIC DNA]</scope>
    <source>
        <strain evidence="6 7">DSM 20664</strain>
    </source>
</reference>
<dbReference type="PANTHER" id="PTHR30126:SF96">
    <property type="entry name" value="TRANSCRIPTIONAL REGULATORY PROTEIN, LYSR FAMILY"/>
    <property type="match status" value="1"/>
</dbReference>
<evidence type="ECO:0000256" key="1">
    <source>
        <dbReference type="ARBA" id="ARBA00009437"/>
    </source>
</evidence>
<evidence type="ECO:0000256" key="4">
    <source>
        <dbReference type="ARBA" id="ARBA00023163"/>
    </source>
</evidence>
<comment type="similarity">
    <text evidence="1">Belongs to the LysR transcriptional regulatory family.</text>
</comment>
<dbReference type="PRINTS" id="PR00039">
    <property type="entry name" value="HTHLYSR"/>
</dbReference>
<dbReference type="PANTHER" id="PTHR30126">
    <property type="entry name" value="HTH-TYPE TRANSCRIPTIONAL REGULATOR"/>
    <property type="match status" value="1"/>
</dbReference>